<keyword evidence="9" id="KW-1015">Disulfide bond</keyword>
<dbReference type="Gene3D" id="1.20.1550.10">
    <property type="entry name" value="DsbB-like"/>
    <property type="match status" value="1"/>
</dbReference>
<dbReference type="InterPro" id="IPR003752">
    <property type="entry name" value="DiS_bond_form_DsbB/BdbC"/>
</dbReference>
<name>A0ABV8JFY3_9BACL</name>
<keyword evidence="14" id="KW-1185">Reference proteome</keyword>
<comment type="subcellular location">
    <subcellularLocation>
        <location evidence="1">Membrane</location>
        <topology evidence="1">Multi-pass membrane protein</topology>
    </subcellularLocation>
</comment>
<keyword evidence="6 12" id="KW-1133">Transmembrane helix</keyword>
<evidence type="ECO:0000256" key="11">
    <source>
        <dbReference type="ARBA" id="ARBA00023284"/>
    </source>
</evidence>
<evidence type="ECO:0000256" key="5">
    <source>
        <dbReference type="ARBA" id="ARBA00022982"/>
    </source>
</evidence>
<keyword evidence="3" id="KW-0813">Transport</keyword>
<evidence type="ECO:0000256" key="8">
    <source>
        <dbReference type="ARBA" id="ARBA00023136"/>
    </source>
</evidence>
<dbReference type="InterPro" id="IPR023380">
    <property type="entry name" value="DsbB-like_sf"/>
</dbReference>
<dbReference type="EMBL" id="JBHSAP010000007">
    <property type="protein sequence ID" value="MFC4076193.1"/>
    <property type="molecule type" value="Genomic_DNA"/>
</dbReference>
<dbReference type="Proteomes" id="UP001595843">
    <property type="component" value="Unassembled WGS sequence"/>
</dbReference>
<dbReference type="PANTHER" id="PTHR43469:SF1">
    <property type="entry name" value="SPBETA PROPHAGE-DERIVED DISULFIDE BOND FORMATION PROTEIN B"/>
    <property type="match status" value="1"/>
</dbReference>
<evidence type="ECO:0000256" key="4">
    <source>
        <dbReference type="ARBA" id="ARBA00022692"/>
    </source>
</evidence>
<proteinExistence type="inferred from homology"/>
<dbReference type="HAMAP" id="MF_00287">
    <property type="entry name" value="BdbC"/>
    <property type="match status" value="1"/>
</dbReference>
<accession>A0ABV8JFY3</accession>
<evidence type="ECO:0000313" key="14">
    <source>
        <dbReference type="Proteomes" id="UP001595843"/>
    </source>
</evidence>
<keyword evidence="11" id="KW-0676">Redox-active center</keyword>
<dbReference type="RefSeq" id="WP_380702822.1">
    <property type="nucleotide sequence ID" value="NZ_JBHSAP010000007.1"/>
</dbReference>
<feature type="transmembrane region" description="Helical" evidence="12">
    <location>
        <begin position="64"/>
        <end position="83"/>
    </location>
</feature>
<evidence type="ECO:0000256" key="6">
    <source>
        <dbReference type="ARBA" id="ARBA00022989"/>
    </source>
</evidence>
<feature type="transmembrane region" description="Helical" evidence="12">
    <location>
        <begin position="7"/>
        <end position="27"/>
    </location>
</feature>
<evidence type="ECO:0000256" key="2">
    <source>
        <dbReference type="ARBA" id="ARBA00007602"/>
    </source>
</evidence>
<evidence type="ECO:0000256" key="1">
    <source>
        <dbReference type="ARBA" id="ARBA00004141"/>
    </source>
</evidence>
<evidence type="ECO:0000256" key="10">
    <source>
        <dbReference type="ARBA" id="ARBA00023186"/>
    </source>
</evidence>
<comment type="caution">
    <text evidence="13">The sequence shown here is derived from an EMBL/GenBank/DDBJ whole genome shotgun (WGS) entry which is preliminary data.</text>
</comment>
<comment type="similarity">
    <text evidence="2">Belongs to the DsbB family. BdbC subfamily.</text>
</comment>
<evidence type="ECO:0000256" key="12">
    <source>
        <dbReference type="SAM" id="Phobius"/>
    </source>
</evidence>
<keyword evidence="5" id="KW-0249">Electron transport</keyword>
<keyword evidence="10" id="KW-0143">Chaperone</keyword>
<organism evidence="13 14">
    <name type="scientific">Salinithrix halophila</name>
    <dbReference type="NCBI Taxonomy" id="1485204"/>
    <lineage>
        <taxon>Bacteria</taxon>
        <taxon>Bacillati</taxon>
        <taxon>Bacillota</taxon>
        <taxon>Bacilli</taxon>
        <taxon>Bacillales</taxon>
        <taxon>Thermoactinomycetaceae</taxon>
        <taxon>Salinithrix</taxon>
    </lineage>
</organism>
<protein>
    <submittedName>
        <fullName evidence="13">Disulfide oxidoreductase</fullName>
    </submittedName>
</protein>
<feature type="transmembrane region" description="Helical" evidence="12">
    <location>
        <begin position="39"/>
        <end position="57"/>
    </location>
</feature>
<keyword evidence="7" id="KW-0560">Oxidoreductase</keyword>
<dbReference type="Pfam" id="PF02600">
    <property type="entry name" value="DsbB"/>
    <property type="match status" value="1"/>
</dbReference>
<feature type="transmembrane region" description="Helical" evidence="12">
    <location>
        <begin position="109"/>
        <end position="132"/>
    </location>
</feature>
<keyword evidence="4 12" id="KW-0812">Transmembrane</keyword>
<evidence type="ECO:0000313" key="13">
    <source>
        <dbReference type="EMBL" id="MFC4076193.1"/>
    </source>
</evidence>
<reference evidence="14" key="1">
    <citation type="journal article" date="2019" name="Int. J. Syst. Evol. Microbiol.">
        <title>The Global Catalogue of Microorganisms (GCM) 10K type strain sequencing project: providing services to taxonomists for standard genome sequencing and annotation.</title>
        <authorList>
            <consortium name="The Broad Institute Genomics Platform"/>
            <consortium name="The Broad Institute Genome Sequencing Center for Infectious Disease"/>
            <person name="Wu L."/>
            <person name="Ma J."/>
        </authorList>
    </citation>
    <scope>NUCLEOTIDE SEQUENCE [LARGE SCALE GENOMIC DNA]</scope>
    <source>
        <strain evidence="14">IBRC-M 10813</strain>
    </source>
</reference>
<dbReference type="InterPro" id="IPR012187">
    <property type="entry name" value="Disulphide_bond_form_BdbC"/>
</dbReference>
<sequence>MTGLRNYSLYLAWLVSLVAVGGSLYFSEYAGYIPCQLCWIQRIFMYPLVLILGIASYREDRSVIPYALSMSLLGGSVSLYHYLHQMVPGLASLAPCREGVPCNTAYIDWLGFITIPLLALAAFTLISVLLFLERKRVE</sequence>
<dbReference type="PIRSF" id="PIRSF036659">
    <property type="entry name" value="BdbC"/>
    <property type="match status" value="1"/>
</dbReference>
<dbReference type="SUPFAM" id="SSF158442">
    <property type="entry name" value="DsbB-like"/>
    <property type="match status" value="1"/>
</dbReference>
<evidence type="ECO:0000256" key="3">
    <source>
        <dbReference type="ARBA" id="ARBA00022448"/>
    </source>
</evidence>
<evidence type="ECO:0000256" key="9">
    <source>
        <dbReference type="ARBA" id="ARBA00023157"/>
    </source>
</evidence>
<gene>
    <name evidence="13" type="ORF">ACFOUO_05145</name>
</gene>
<dbReference type="NCBIfam" id="NF002849">
    <property type="entry name" value="PRK03113.1"/>
    <property type="match status" value="1"/>
</dbReference>
<evidence type="ECO:0000256" key="7">
    <source>
        <dbReference type="ARBA" id="ARBA00023002"/>
    </source>
</evidence>
<dbReference type="PANTHER" id="PTHR43469">
    <property type="entry name" value="DISULFIDE FORMATION PROTEIN-RELATED"/>
    <property type="match status" value="1"/>
</dbReference>
<keyword evidence="8 12" id="KW-0472">Membrane</keyword>